<name>A0A6A6HNT1_VIRVR</name>
<dbReference type="PANTHER" id="PTHR40621:SF6">
    <property type="entry name" value="AP-1-LIKE TRANSCRIPTION FACTOR YAP1-RELATED"/>
    <property type="match status" value="1"/>
</dbReference>
<dbReference type="PROSITE" id="PS50217">
    <property type="entry name" value="BZIP"/>
    <property type="match status" value="1"/>
</dbReference>
<feature type="compositionally biased region" description="Basic and acidic residues" evidence="5">
    <location>
        <begin position="150"/>
        <end position="162"/>
    </location>
</feature>
<evidence type="ECO:0000256" key="4">
    <source>
        <dbReference type="ARBA" id="ARBA00038132"/>
    </source>
</evidence>
<sequence length="677" mass="72494">MAGTANKNTNKNSIKQDEFNPYLSPTQQDLLIAALASSNTTGKGNTYPPAGIKKTGATTPGENPNMNDINSSYFTSPEQPTPGSGHFGSIGMEDSPFIDYLEADANFDLEPIEGDDMIGALPGDPSSAELDGDLHDKRKSIGDNVDDEEGGGKRREGDDKIAKKPGRKPLTSEPTTKRKAQNRAAQRAFRERKEKHLKDLETKVGELEKESETRNHENGLLRAQVARLQIELREYRKRLSLNSTALNRSPPSSNSSNLLQHKKTSSTSNGFEFEFPRFGNIPGSHIFNNGALGKESNKSSTQARSSSASNASSANGVLSRHDSAGRSLSPKSQANQSPPMSNGFTANNLQLGARMNGLDDLAGLFSPSILKADNPFEQGLSSNVNGNRQQDNSSSSENSIGQSNRVFRFNSTPSNTASPSDSSASQYNANSSCGTSPEPSHNSPGNVKSNDIVTGDATTGSYVCHGNSEGEVAFCEMLNMACGNPKNPVPRAKSISNGTSAPQSSSNLNTSTIANGLPSTTAKSPTAEINGIDWLANQNGGQFDPTLFGDYRESQDAIVGGGDFTGGFFSDAFNLPDFGSPSLFGQDVSQKNLMHEIEKAQNGMDDEEVVPGEDTSQMMSCNKIWNQLQDRSDFQEGSFDIEGLCSELRAKARCSETGVVVDQKDVDAALKRIPQKN</sequence>
<feature type="region of interest" description="Disordered" evidence="5">
    <location>
        <begin position="1"/>
        <end position="22"/>
    </location>
</feature>
<evidence type="ECO:0000259" key="6">
    <source>
        <dbReference type="PROSITE" id="PS50217"/>
    </source>
</evidence>
<dbReference type="AlphaFoldDB" id="A0A6A6HNT1"/>
<feature type="region of interest" description="Disordered" evidence="5">
    <location>
        <begin position="39"/>
        <end position="91"/>
    </location>
</feature>
<dbReference type="SUPFAM" id="SSF111430">
    <property type="entry name" value="YAP1 redox domain"/>
    <property type="match status" value="1"/>
</dbReference>
<feature type="compositionally biased region" description="Basic and acidic residues" evidence="5">
    <location>
        <begin position="188"/>
        <end position="215"/>
    </location>
</feature>
<reference evidence="7" key="1">
    <citation type="journal article" date="2020" name="Stud. Mycol.">
        <title>101 Dothideomycetes genomes: a test case for predicting lifestyles and emergence of pathogens.</title>
        <authorList>
            <person name="Haridas S."/>
            <person name="Albert R."/>
            <person name="Binder M."/>
            <person name="Bloem J."/>
            <person name="Labutti K."/>
            <person name="Salamov A."/>
            <person name="Andreopoulos B."/>
            <person name="Baker S."/>
            <person name="Barry K."/>
            <person name="Bills G."/>
            <person name="Bluhm B."/>
            <person name="Cannon C."/>
            <person name="Castanera R."/>
            <person name="Culley D."/>
            <person name="Daum C."/>
            <person name="Ezra D."/>
            <person name="Gonzalez J."/>
            <person name="Henrissat B."/>
            <person name="Kuo A."/>
            <person name="Liang C."/>
            <person name="Lipzen A."/>
            <person name="Lutzoni F."/>
            <person name="Magnuson J."/>
            <person name="Mondo S."/>
            <person name="Nolan M."/>
            <person name="Ohm R."/>
            <person name="Pangilinan J."/>
            <person name="Park H.-J."/>
            <person name="Ramirez L."/>
            <person name="Alfaro M."/>
            <person name="Sun H."/>
            <person name="Tritt A."/>
            <person name="Yoshinaga Y."/>
            <person name="Zwiers L.-H."/>
            <person name="Turgeon B."/>
            <person name="Goodwin S."/>
            <person name="Spatafora J."/>
            <person name="Crous P."/>
            <person name="Grigoriev I."/>
        </authorList>
    </citation>
    <scope>NUCLEOTIDE SEQUENCE</scope>
    <source>
        <strain evidence="7">Tuck. ex Michener</strain>
    </source>
</reference>
<keyword evidence="3" id="KW-0539">Nucleus</keyword>
<dbReference type="CDD" id="cd14688">
    <property type="entry name" value="bZIP_YAP"/>
    <property type="match status" value="1"/>
</dbReference>
<keyword evidence="8" id="KW-1185">Reference proteome</keyword>
<organism evidence="7 8">
    <name type="scientific">Viridothelium virens</name>
    <name type="common">Speckled blister lichen</name>
    <name type="synonym">Trypethelium virens</name>
    <dbReference type="NCBI Taxonomy" id="1048519"/>
    <lineage>
        <taxon>Eukaryota</taxon>
        <taxon>Fungi</taxon>
        <taxon>Dikarya</taxon>
        <taxon>Ascomycota</taxon>
        <taxon>Pezizomycotina</taxon>
        <taxon>Dothideomycetes</taxon>
        <taxon>Dothideomycetes incertae sedis</taxon>
        <taxon>Trypetheliales</taxon>
        <taxon>Trypetheliaceae</taxon>
        <taxon>Viridothelium</taxon>
    </lineage>
</organism>
<feature type="compositionally biased region" description="Low complexity" evidence="5">
    <location>
        <begin position="298"/>
        <end position="315"/>
    </location>
</feature>
<dbReference type="PANTHER" id="PTHR40621">
    <property type="entry name" value="TRANSCRIPTION FACTOR KAPC-RELATED"/>
    <property type="match status" value="1"/>
</dbReference>
<feature type="compositionally biased region" description="Polar residues" evidence="5">
    <location>
        <begin position="329"/>
        <end position="347"/>
    </location>
</feature>
<dbReference type="InterPro" id="IPR046347">
    <property type="entry name" value="bZIP_sf"/>
</dbReference>
<dbReference type="GO" id="GO:0000976">
    <property type="term" value="F:transcription cis-regulatory region binding"/>
    <property type="evidence" value="ECO:0007669"/>
    <property type="project" value="InterPro"/>
</dbReference>
<dbReference type="GO" id="GO:0001228">
    <property type="term" value="F:DNA-binding transcription activator activity, RNA polymerase II-specific"/>
    <property type="evidence" value="ECO:0007669"/>
    <property type="project" value="TreeGrafter"/>
</dbReference>
<comment type="subcellular location">
    <subcellularLocation>
        <location evidence="2">Cytoplasm</location>
    </subcellularLocation>
    <subcellularLocation>
        <location evidence="1">Nucleus</location>
    </subcellularLocation>
</comment>
<dbReference type="OrthoDB" id="5380163at2759"/>
<dbReference type="InterPro" id="IPR013910">
    <property type="entry name" value="TF_PAP1"/>
</dbReference>
<dbReference type="PROSITE" id="PS00036">
    <property type="entry name" value="BZIP_BASIC"/>
    <property type="match status" value="1"/>
</dbReference>
<feature type="compositionally biased region" description="Polar residues" evidence="5">
    <location>
        <begin position="426"/>
        <end position="453"/>
    </location>
</feature>
<feature type="compositionally biased region" description="Polar residues" evidence="5">
    <location>
        <begin position="1"/>
        <end position="13"/>
    </location>
</feature>
<dbReference type="InterPro" id="IPR050936">
    <property type="entry name" value="AP-1-like"/>
</dbReference>
<evidence type="ECO:0000256" key="3">
    <source>
        <dbReference type="ARBA" id="ARBA00023242"/>
    </source>
</evidence>
<dbReference type="Pfam" id="PF08601">
    <property type="entry name" value="PAP1"/>
    <property type="match status" value="1"/>
</dbReference>
<feature type="region of interest" description="Disordered" evidence="5">
    <location>
        <begin position="376"/>
        <end position="453"/>
    </location>
</feature>
<feature type="compositionally biased region" description="Low complexity" evidence="5">
    <location>
        <begin position="249"/>
        <end position="259"/>
    </location>
</feature>
<dbReference type="GO" id="GO:0005737">
    <property type="term" value="C:cytoplasm"/>
    <property type="evidence" value="ECO:0007669"/>
    <property type="project" value="UniProtKB-SubCell"/>
</dbReference>
<feature type="compositionally biased region" description="Basic and acidic residues" evidence="5">
    <location>
        <begin position="132"/>
        <end position="141"/>
    </location>
</feature>
<evidence type="ECO:0000256" key="1">
    <source>
        <dbReference type="ARBA" id="ARBA00004123"/>
    </source>
</evidence>
<feature type="compositionally biased region" description="Polar residues" evidence="5">
    <location>
        <begin position="494"/>
        <end position="516"/>
    </location>
</feature>
<accession>A0A6A6HNT1</accession>
<dbReference type="GO" id="GO:0090575">
    <property type="term" value="C:RNA polymerase II transcription regulator complex"/>
    <property type="evidence" value="ECO:0007669"/>
    <property type="project" value="TreeGrafter"/>
</dbReference>
<dbReference type="FunFam" id="1.20.5.170:FF:000067">
    <property type="entry name" value="BZIP transcription factor"/>
    <property type="match status" value="1"/>
</dbReference>
<feature type="compositionally biased region" description="Low complexity" evidence="5">
    <location>
        <begin position="387"/>
        <end position="425"/>
    </location>
</feature>
<feature type="region of interest" description="Disordered" evidence="5">
    <location>
        <begin position="113"/>
        <end position="215"/>
    </location>
</feature>
<comment type="similarity">
    <text evidence="4">Belongs to the bZIP family. YAP subfamily.</text>
</comment>
<evidence type="ECO:0000313" key="7">
    <source>
        <dbReference type="EMBL" id="KAF2239697.1"/>
    </source>
</evidence>
<dbReference type="SUPFAM" id="SSF57959">
    <property type="entry name" value="Leucine zipper domain"/>
    <property type="match status" value="1"/>
</dbReference>
<dbReference type="InterPro" id="IPR023167">
    <property type="entry name" value="Yap1_redox_dom_sf"/>
</dbReference>
<dbReference type="Gene3D" id="1.20.5.170">
    <property type="match status" value="1"/>
</dbReference>
<feature type="region of interest" description="Disordered" evidence="5">
    <location>
        <begin position="242"/>
        <end position="271"/>
    </location>
</feature>
<gene>
    <name evidence="7" type="ORF">EV356DRAFT_513979</name>
</gene>
<evidence type="ECO:0000256" key="5">
    <source>
        <dbReference type="SAM" id="MobiDB-lite"/>
    </source>
</evidence>
<feature type="region of interest" description="Disordered" evidence="5">
    <location>
        <begin position="289"/>
        <end position="347"/>
    </location>
</feature>
<protein>
    <submittedName>
        <fullName evidence="7">PAP1-domain-containing protein</fullName>
    </submittedName>
</protein>
<dbReference type="Gene3D" id="1.10.238.100">
    <property type="entry name" value="YAP1 redox domain. Chain B"/>
    <property type="match status" value="1"/>
</dbReference>
<dbReference type="InterPro" id="IPR004827">
    <property type="entry name" value="bZIP"/>
</dbReference>
<evidence type="ECO:0000256" key="2">
    <source>
        <dbReference type="ARBA" id="ARBA00004496"/>
    </source>
</evidence>
<evidence type="ECO:0000313" key="8">
    <source>
        <dbReference type="Proteomes" id="UP000800092"/>
    </source>
</evidence>
<dbReference type="Pfam" id="PF00170">
    <property type="entry name" value="bZIP_1"/>
    <property type="match status" value="1"/>
</dbReference>
<feature type="compositionally biased region" description="Polar residues" evidence="5">
    <location>
        <begin position="56"/>
        <end position="82"/>
    </location>
</feature>
<feature type="region of interest" description="Disordered" evidence="5">
    <location>
        <begin position="493"/>
        <end position="516"/>
    </location>
</feature>
<proteinExistence type="inferred from homology"/>
<dbReference type="EMBL" id="ML991772">
    <property type="protein sequence ID" value="KAF2239697.1"/>
    <property type="molecule type" value="Genomic_DNA"/>
</dbReference>
<dbReference type="Proteomes" id="UP000800092">
    <property type="component" value="Unassembled WGS sequence"/>
</dbReference>
<dbReference type="GO" id="GO:0034599">
    <property type="term" value="P:cellular response to oxidative stress"/>
    <property type="evidence" value="ECO:0007669"/>
    <property type="project" value="UniProtKB-ARBA"/>
</dbReference>
<dbReference type="SMART" id="SM00338">
    <property type="entry name" value="BRLZ"/>
    <property type="match status" value="1"/>
</dbReference>
<feature type="domain" description="BZIP" evidence="6">
    <location>
        <begin position="172"/>
        <end position="235"/>
    </location>
</feature>